<protein>
    <submittedName>
        <fullName evidence="2">Uncharacterized protein</fullName>
    </submittedName>
</protein>
<organism evidence="2 3">
    <name type="scientific">Glossina brevipalpis</name>
    <dbReference type="NCBI Taxonomy" id="37001"/>
    <lineage>
        <taxon>Eukaryota</taxon>
        <taxon>Metazoa</taxon>
        <taxon>Ecdysozoa</taxon>
        <taxon>Arthropoda</taxon>
        <taxon>Hexapoda</taxon>
        <taxon>Insecta</taxon>
        <taxon>Pterygota</taxon>
        <taxon>Neoptera</taxon>
        <taxon>Endopterygota</taxon>
        <taxon>Diptera</taxon>
        <taxon>Brachycera</taxon>
        <taxon>Muscomorpha</taxon>
        <taxon>Hippoboscoidea</taxon>
        <taxon>Glossinidae</taxon>
        <taxon>Glossina</taxon>
    </lineage>
</organism>
<evidence type="ECO:0000256" key="1">
    <source>
        <dbReference type="SAM" id="MobiDB-lite"/>
    </source>
</evidence>
<evidence type="ECO:0000313" key="3">
    <source>
        <dbReference type="Proteomes" id="UP000091820"/>
    </source>
</evidence>
<feature type="region of interest" description="Disordered" evidence="1">
    <location>
        <begin position="1"/>
        <end position="20"/>
    </location>
</feature>
<reference evidence="3" key="1">
    <citation type="submission" date="2014-03" db="EMBL/GenBank/DDBJ databases">
        <authorList>
            <person name="Aksoy S."/>
            <person name="Warren W."/>
            <person name="Wilson R.K."/>
        </authorList>
    </citation>
    <scope>NUCLEOTIDE SEQUENCE [LARGE SCALE GENOMIC DNA]</scope>
    <source>
        <strain evidence="3">IAEA</strain>
    </source>
</reference>
<dbReference type="AlphaFoldDB" id="A0A1A9WFL0"/>
<feature type="compositionally biased region" description="Basic and acidic residues" evidence="1">
    <location>
        <begin position="8"/>
        <end position="20"/>
    </location>
</feature>
<dbReference type="EnsemblMetazoa" id="GBRI017946-RA">
    <property type="protein sequence ID" value="GBRI017946-PA"/>
    <property type="gene ID" value="GBRI017946"/>
</dbReference>
<proteinExistence type="predicted"/>
<reference evidence="2" key="2">
    <citation type="submission" date="2020-05" db="UniProtKB">
        <authorList>
            <consortium name="EnsemblMetazoa"/>
        </authorList>
    </citation>
    <scope>IDENTIFICATION</scope>
    <source>
        <strain evidence="2">IAEA</strain>
    </source>
</reference>
<keyword evidence="3" id="KW-1185">Reference proteome</keyword>
<sequence length="87" mass="10004">MSEDELYDKEADDEKHGKLSRDPLAKERADVVVLLLLHLCLAPAISTIRYNLHVQCNDGNHYIFLFRLAKNDGTTILTEKSEPYPYQ</sequence>
<name>A0A1A9WFL0_9MUSC</name>
<accession>A0A1A9WFL0</accession>
<evidence type="ECO:0000313" key="2">
    <source>
        <dbReference type="EnsemblMetazoa" id="GBRI017946-PA"/>
    </source>
</evidence>
<dbReference type="VEuPathDB" id="VectorBase:GBRI017946"/>
<dbReference type="Proteomes" id="UP000091820">
    <property type="component" value="Unassembled WGS sequence"/>
</dbReference>